<organism evidence="2 3">
    <name type="scientific">Knipowitschia caucasica</name>
    <name type="common">Caucasian dwarf goby</name>
    <name type="synonym">Pomatoschistus caucasicus</name>
    <dbReference type="NCBI Taxonomy" id="637954"/>
    <lineage>
        <taxon>Eukaryota</taxon>
        <taxon>Metazoa</taxon>
        <taxon>Chordata</taxon>
        <taxon>Craniata</taxon>
        <taxon>Vertebrata</taxon>
        <taxon>Euteleostomi</taxon>
        <taxon>Actinopterygii</taxon>
        <taxon>Neopterygii</taxon>
        <taxon>Teleostei</taxon>
        <taxon>Neoteleostei</taxon>
        <taxon>Acanthomorphata</taxon>
        <taxon>Gobiaria</taxon>
        <taxon>Gobiiformes</taxon>
        <taxon>Gobioidei</taxon>
        <taxon>Gobiidae</taxon>
        <taxon>Gobiinae</taxon>
        <taxon>Knipowitschia</taxon>
    </lineage>
</organism>
<proteinExistence type="predicted"/>
<name>A0AAV2M8M5_KNICA</name>
<sequence length="71" mass="7570">METSRQHHKDMISTNAGCGGTTLMGRGEGKACWALPASDEGGKSGTNAVTVAPLQQRWRQMKAWAVRVGVV</sequence>
<dbReference type="EMBL" id="OZ035828">
    <property type="protein sequence ID" value="CAL1609625.1"/>
    <property type="molecule type" value="Genomic_DNA"/>
</dbReference>
<dbReference type="Proteomes" id="UP001497482">
    <property type="component" value="Chromosome 6"/>
</dbReference>
<evidence type="ECO:0000256" key="1">
    <source>
        <dbReference type="SAM" id="MobiDB-lite"/>
    </source>
</evidence>
<feature type="region of interest" description="Disordered" evidence="1">
    <location>
        <begin position="1"/>
        <end position="20"/>
    </location>
</feature>
<keyword evidence="3" id="KW-1185">Reference proteome</keyword>
<accession>A0AAV2M8M5</accession>
<protein>
    <submittedName>
        <fullName evidence="2">Uncharacterized protein</fullName>
    </submittedName>
</protein>
<gene>
    <name evidence="2" type="ORF">KC01_LOCUS36327</name>
</gene>
<reference evidence="2 3" key="1">
    <citation type="submission" date="2024-04" db="EMBL/GenBank/DDBJ databases">
        <authorList>
            <person name="Waldvogel A.-M."/>
            <person name="Schoenle A."/>
        </authorList>
    </citation>
    <scope>NUCLEOTIDE SEQUENCE [LARGE SCALE GENOMIC DNA]</scope>
</reference>
<evidence type="ECO:0000313" key="2">
    <source>
        <dbReference type="EMBL" id="CAL1609625.1"/>
    </source>
</evidence>
<evidence type="ECO:0000313" key="3">
    <source>
        <dbReference type="Proteomes" id="UP001497482"/>
    </source>
</evidence>
<dbReference type="AlphaFoldDB" id="A0AAV2M8M5"/>